<dbReference type="Gene3D" id="3.20.20.80">
    <property type="entry name" value="Glycosidases"/>
    <property type="match status" value="1"/>
</dbReference>
<dbReference type="OrthoDB" id="9773531at2"/>
<keyword evidence="3" id="KW-1185">Reference proteome</keyword>
<dbReference type="RefSeq" id="WP_111319414.1">
    <property type="nucleotide sequence ID" value="NZ_BIFX01000001.1"/>
</dbReference>
<protein>
    <submittedName>
        <fullName evidence="2">Uncharacterized protein</fullName>
    </submittedName>
</protein>
<gene>
    <name evidence="2" type="ORF">EI42_01012</name>
</gene>
<organism evidence="2 3">
    <name type="scientific">Thermosporothrix hazakensis</name>
    <dbReference type="NCBI Taxonomy" id="644383"/>
    <lineage>
        <taxon>Bacteria</taxon>
        <taxon>Bacillati</taxon>
        <taxon>Chloroflexota</taxon>
        <taxon>Ktedonobacteria</taxon>
        <taxon>Ktedonobacterales</taxon>
        <taxon>Thermosporotrichaceae</taxon>
        <taxon>Thermosporothrix</taxon>
    </lineage>
</organism>
<dbReference type="CDD" id="cd19608">
    <property type="entry name" value="GH113_mannanase-like"/>
    <property type="match status" value="1"/>
</dbReference>
<dbReference type="PROSITE" id="PS51257">
    <property type="entry name" value="PROKAR_LIPOPROTEIN"/>
    <property type="match status" value="1"/>
</dbReference>
<dbReference type="AlphaFoldDB" id="A0A326UEV3"/>
<sequence>MDASREKLPVLLLFLLLCVLLAACSGGWEKTEKPKQDLHMTGPTSCETEQRPFQAGISYPQWSVTGYGDEHWSKSLALLKAQTGACWIQMPILLTQETLISTDVFQDTNAPALYSYAEGVRAAHAQGLRVFTTFLLTVKRDRSDWAGDIYFQRKQDIGRWFESYWQAIQPYVQVAQEEKVEQLALGTELEWLAAHAPAQLWTQLLGRARALYTGSLVYDMNWTGLQEEPPAWMKDPALTTIGVSAYMPILLEPRPIPRSHLTLVWKQREGAALDTFARRLGKPVLISEIGYRRHSDALADPWRVHSKAPLDPALQASACEAALQYARSNPRIRGVFFWAWDEVGAMSLRDQPAAIVLRNWFTSPPTTPESESEGPFRLAGCRAAKQRCQPGDVQRPSNGSPTGEG</sequence>
<proteinExistence type="predicted"/>
<feature type="region of interest" description="Disordered" evidence="1">
    <location>
        <begin position="386"/>
        <end position="405"/>
    </location>
</feature>
<dbReference type="EMBL" id="QKUF01000001">
    <property type="protein sequence ID" value="PZW36826.1"/>
    <property type="molecule type" value="Genomic_DNA"/>
</dbReference>
<dbReference type="Proteomes" id="UP000248806">
    <property type="component" value="Unassembled WGS sequence"/>
</dbReference>
<comment type="caution">
    <text evidence="2">The sequence shown here is derived from an EMBL/GenBank/DDBJ whole genome shotgun (WGS) entry which is preliminary data.</text>
</comment>
<dbReference type="Pfam" id="PF22612">
    <property type="entry name" value="GH113"/>
    <property type="match status" value="1"/>
</dbReference>
<reference evidence="2 3" key="1">
    <citation type="submission" date="2018-06" db="EMBL/GenBank/DDBJ databases">
        <title>Genomic Encyclopedia of Archaeal and Bacterial Type Strains, Phase II (KMG-II): from individual species to whole genera.</title>
        <authorList>
            <person name="Goeker M."/>
        </authorList>
    </citation>
    <scope>NUCLEOTIDE SEQUENCE [LARGE SCALE GENOMIC DNA]</scope>
    <source>
        <strain evidence="2 3">ATCC BAA-1881</strain>
    </source>
</reference>
<evidence type="ECO:0000256" key="1">
    <source>
        <dbReference type="SAM" id="MobiDB-lite"/>
    </source>
</evidence>
<dbReference type="SUPFAM" id="SSF51445">
    <property type="entry name" value="(Trans)glycosidases"/>
    <property type="match status" value="1"/>
</dbReference>
<dbReference type="InterPro" id="IPR017853">
    <property type="entry name" value="GH"/>
</dbReference>
<name>A0A326UEV3_THEHA</name>
<accession>A0A326UEV3</accession>
<dbReference type="InterPro" id="IPR055151">
    <property type="entry name" value="GH113"/>
</dbReference>
<feature type="compositionally biased region" description="Polar residues" evidence="1">
    <location>
        <begin position="395"/>
        <end position="405"/>
    </location>
</feature>
<evidence type="ECO:0000313" key="2">
    <source>
        <dbReference type="EMBL" id="PZW36826.1"/>
    </source>
</evidence>
<evidence type="ECO:0000313" key="3">
    <source>
        <dbReference type="Proteomes" id="UP000248806"/>
    </source>
</evidence>